<reference evidence="2 3" key="1">
    <citation type="journal article" date="2011" name="Arch. Virol.">
        <title>Genomic sequencing and analysis of Clostera anachoreta granulovirus.</title>
        <authorList>
            <person name="Liang Z."/>
            <person name="Zhang X."/>
            <person name="Yin X."/>
            <person name="Cao S."/>
            <person name="Xu F."/>
        </authorList>
    </citation>
    <scope>NUCLEOTIDE SEQUENCE [LARGE SCALE GENOMIC DNA]</scope>
    <source>
        <strain evidence="2">ClanGV-HBHN</strain>
    </source>
</reference>
<name>F4ZKZ3_9BBAC</name>
<accession>F4ZKZ3</accession>
<dbReference type="Proteomes" id="UP000203549">
    <property type="component" value="Segment"/>
</dbReference>
<proteinExistence type="predicted"/>
<evidence type="ECO:0000313" key="2">
    <source>
        <dbReference type="EMBL" id="AEB00404.1"/>
    </source>
</evidence>
<evidence type="ECO:0000256" key="1">
    <source>
        <dbReference type="SAM" id="MobiDB-lite"/>
    </source>
</evidence>
<protein>
    <submittedName>
        <fullName evidence="2">Uncharacterized protein</fullName>
    </submittedName>
</protein>
<feature type="region of interest" description="Disordered" evidence="1">
    <location>
        <begin position="1"/>
        <end position="32"/>
    </location>
</feature>
<dbReference type="RefSeq" id="YP_004376324.1">
    <property type="nucleotide sequence ID" value="NC_015398.1"/>
</dbReference>
<dbReference type="EMBL" id="HQ116624">
    <property type="protein sequence ID" value="AEB00404.1"/>
    <property type="molecule type" value="Genomic_DNA"/>
</dbReference>
<keyword evidence="3" id="KW-1185">Reference proteome</keyword>
<evidence type="ECO:0000313" key="3">
    <source>
        <dbReference type="Proteomes" id="UP000203549"/>
    </source>
</evidence>
<feature type="region of interest" description="Disordered" evidence="1">
    <location>
        <begin position="51"/>
        <end position="72"/>
    </location>
</feature>
<dbReference type="OrthoDB" id="19853at10239"/>
<dbReference type="GeneID" id="10722997"/>
<feature type="compositionally biased region" description="Polar residues" evidence="1">
    <location>
        <begin position="56"/>
        <end position="72"/>
    </location>
</feature>
<sequence>METPTMNLESGMGSDSDAGNHTYRTAKKKRRSSLEIVKNMLRRNSRGSVGREMVNDNESVGPSSAIGNGGATLTPSGELKFTDSSQIYTAPTPRISSSRVLITSVPHLGGMDLVLLQSTLNDYLLTRLRGALNAYRLTHVRGDRAVGYQYFAHHLVQRGVIDDREKFWELCAVMRTMYESWATWIPDLYRLVVNLNGADPTKEMMNIINQSVYSVVRFVLVDVLHMDAPSLFSDLDNDSPPTTQSYLNAWQNVKHHIYARQAHLTTIYDGRVGTLTEAFKYYEQDDVTNVKKLSKLKISAAPVSKKHMTTPFEIII</sequence>
<organism evidence="2 3">
    <name type="scientific">Clostera anachoreta granulovirus</name>
    <dbReference type="NCBI Taxonomy" id="283675"/>
    <lineage>
        <taxon>Viruses</taxon>
        <taxon>Viruses incertae sedis</taxon>
        <taxon>Naldaviricetes</taxon>
        <taxon>Lefavirales</taxon>
        <taxon>Baculoviridae</taxon>
        <taxon>Betabaculovirus</taxon>
        <taxon>Betabaculovirus clanachoretae</taxon>
    </lineage>
</organism>
<dbReference type="KEGG" id="vg:10722997"/>